<name>A0A8T2KXG5_ASTMX</name>
<evidence type="ECO:0000313" key="3">
    <source>
        <dbReference type="Proteomes" id="UP000752171"/>
    </source>
</evidence>
<protein>
    <recommendedName>
        <fullName evidence="1">Myb/SANT-like DNA-binding domain-containing protein</fullName>
    </recommendedName>
</protein>
<proteinExistence type="predicted"/>
<evidence type="ECO:0000259" key="1">
    <source>
        <dbReference type="Pfam" id="PF13837"/>
    </source>
</evidence>
<dbReference type="InterPro" id="IPR044822">
    <property type="entry name" value="Myb_DNA-bind_4"/>
</dbReference>
<dbReference type="Pfam" id="PF13837">
    <property type="entry name" value="Myb_DNA-bind_4"/>
    <property type="match status" value="1"/>
</dbReference>
<comment type="caution">
    <text evidence="2">The sequence shown here is derived from an EMBL/GenBank/DDBJ whole genome shotgun (WGS) entry which is preliminary data.</text>
</comment>
<gene>
    <name evidence="2" type="ORF">AMEX_G24987</name>
</gene>
<reference evidence="2 3" key="1">
    <citation type="submission" date="2021-07" db="EMBL/GenBank/DDBJ databases">
        <authorList>
            <person name="Imarazene B."/>
            <person name="Zahm M."/>
            <person name="Klopp C."/>
            <person name="Cabau C."/>
            <person name="Beille S."/>
            <person name="Jouanno E."/>
            <person name="Castinel A."/>
            <person name="Lluch J."/>
            <person name="Gil L."/>
            <person name="Kuchtly C."/>
            <person name="Lopez Roques C."/>
            <person name="Donnadieu C."/>
            <person name="Parrinello H."/>
            <person name="Journot L."/>
            <person name="Du K."/>
            <person name="Schartl M."/>
            <person name="Retaux S."/>
            <person name="Guiguen Y."/>
        </authorList>
    </citation>
    <scope>NUCLEOTIDE SEQUENCE [LARGE SCALE GENOMIC DNA]</scope>
    <source>
        <strain evidence="2">Pach_M1</strain>
        <tissue evidence="2">Testis</tissue>
    </source>
</reference>
<organism evidence="2 3">
    <name type="scientific">Astyanax mexicanus</name>
    <name type="common">Blind cave fish</name>
    <name type="synonym">Astyanax fasciatus mexicanus</name>
    <dbReference type="NCBI Taxonomy" id="7994"/>
    <lineage>
        <taxon>Eukaryota</taxon>
        <taxon>Metazoa</taxon>
        <taxon>Chordata</taxon>
        <taxon>Craniata</taxon>
        <taxon>Vertebrata</taxon>
        <taxon>Euteleostomi</taxon>
        <taxon>Actinopterygii</taxon>
        <taxon>Neopterygii</taxon>
        <taxon>Teleostei</taxon>
        <taxon>Ostariophysi</taxon>
        <taxon>Characiformes</taxon>
        <taxon>Characoidei</taxon>
        <taxon>Acestrorhamphidae</taxon>
        <taxon>Acestrorhamphinae</taxon>
        <taxon>Astyanax</taxon>
    </lineage>
</organism>
<dbReference type="AlphaFoldDB" id="A0A8T2KXG5"/>
<accession>A0A8T2KXG5</accession>
<dbReference type="Proteomes" id="UP000752171">
    <property type="component" value="Unassembled WGS sequence"/>
</dbReference>
<sequence length="86" mass="9794">MADGDGTGAEFLYKWTKVSTEAFIKARAEEEALFTGEKNSAMSGWRTVLQKIGLEGKVAPQQARKKWDNLKKKIQRAEVPTNREWH</sequence>
<dbReference type="Gene3D" id="1.10.10.60">
    <property type="entry name" value="Homeodomain-like"/>
    <property type="match status" value="1"/>
</dbReference>
<dbReference type="EMBL" id="JAICCE010000022">
    <property type="protein sequence ID" value="KAG9261451.1"/>
    <property type="molecule type" value="Genomic_DNA"/>
</dbReference>
<evidence type="ECO:0000313" key="2">
    <source>
        <dbReference type="EMBL" id="KAG9261451.1"/>
    </source>
</evidence>
<feature type="domain" description="Myb/SANT-like DNA-binding" evidence="1">
    <location>
        <begin position="14"/>
        <end position="78"/>
    </location>
</feature>